<dbReference type="PANTHER" id="PTHR11103">
    <property type="entry name" value="SLR1189 PROTEIN"/>
    <property type="match status" value="1"/>
</dbReference>
<dbReference type="EC" id="2.1.1.10" evidence="10"/>
<protein>
    <submittedName>
        <fullName evidence="10">Bifunctional homocysteine S-methyltransferase/methylenetetrahydrofolate reductase</fullName>
        <ecNumber evidence="10">1.5.1.20</ecNumber>
        <ecNumber evidence="10">2.1.1.10</ecNumber>
    </submittedName>
</protein>
<sequence>MGLLNDLKDKVLIADGAMGTILYSEGQNTCPEEYNLTHPEKIEKIHRSYIESGADIIQTNTYGANYEKLKVFGLEHEVKHIHTAAVEIARKAAGENTYILGTVGGFRTNKKEDYSLESILYHSDIQIDALVSNGVDAILFETYYDFDELIAIVKHTKKHYDIPVIAQLTAPNTKSLYNGYLINEALKKLVEAGADVVGLNCHHGPHHMKEAFKHIELPEGAFLSCYPNSSMLDFEDNEFHYSENASYFGDIADMLVQEGIRLVGGCCGTTPDHIRQIYNHVHGKKPVTNKKVIPYEEIRSASQKKATSLKDLVLESKTVIVELDTPKHLETEKFFKGVDALTKRNVDAVTIADNSLAQARISNIVAAGMIKEKYDIRVLAHIACRDRNLIGLQSDLMGLSLLGVTDILAITGDPSKIGHFPGATSVYDVNSKGLTQVIKQFNNGMNMNGESLKVKTDFTVAGALNSNARRLDAVVKQLHKKKEAGMDYFITQPVFDASRVKEIYDATRELDMPVFIGVMPITSYNNAAFIHNEIPGIKLSEELLNAFYEVRDDREATKALTFKYCEALIDEVYKYFNGLYIITPFLKYDLSIHLVDYAKSIEESLNSKGEII</sequence>
<dbReference type="CDD" id="cd00537">
    <property type="entry name" value="MTHFR"/>
    <property type="match status" value="1"/>
</dbReference>
<evidence type="ECO:0000256" key="4">
    <source>
        <dbReference type="ARBA" id="ARBA00022630"/>
    </source>
</evidence>
<proteinExistence type="predicted"/>
<dbReference type="EC" id="1.5.1.20" evidence="10"/>
<dbReference type="PANTHER" id="PTHR11103:SF18">
    <property type="entry name" value="SLR1189 PROTEIN"/>
    <property type="match status" value="1"/>
</dbReference>
<feature type="binding site" evidence="8">
    <location>
        <position position="201"/>
    </location>
    <ligand>
        <name>Zn(2+)</name>
        <dbReference type="ChEBI" id="CHEBI:29105"/>
    </ligand>
</feature>
<dbReference type="Gene3D" id="3.20.20.330">
    <property type="entry name" value="Homocysteine-binding-like domain"/>
    <property type="match status" value="1"/>
</dbReference>
<evidence type="ECO:0000256" key="2">
    <source>
        <dbReference type="ARBA" id="ARBA00004777"/>
    </source>
</evidence>
<comment type="pathway">
    <text evidence="2">One-carbon metabolism; tetrahydrofolate interconversion.</text>
</comment>
<accession>A0ABW5WY93</accession>
<keyword evidence="8" id="KW-0479">Metal-binding</keyword>
<evidence type="ECO:0000256" key="8">
    <source>
        <dbReference type="PROSITE-ProRule" id="PRU00333"/>
    </source>
</evidence>
<comment type="cofactor">
    <cofactor evidence="8">
        <name>Zn(2+)</name>
        <dbReference type="ChEBI" id="CHEBI:29105"/>
    </cofactor>
</comment>
<keyword evidence="6" id="KW-0274">FAD</keyword>
<dbReference type="GO" id="GO:0004489">
    <property type="term" value="F:methylenetetrahydrofolate reductase [NAD(P)H] activity"/>
    <property type="evidence" value="ECO:0007669"/>
    <property type="project" value="UniProtKB-EC"/>
</dbReference>
<evidence type="ECO:0000256" key="5">
    <source>
        <dbReference type="ARBA" id="ARBA00022679"/>
    </source>
</evidence>
<dbReference type="InterPro" id="IPR003726">
    <property type="entry name" value="HCY_dom"/>
</dbReference>
<keyword evidence="4" id="KW-0285">Flavoprotein</keyword>
<evidence type="ECO:0000256" key="3">
    <source>
        <dbReference type="ARBA" id="ARBA00022603"/>
    </source>
</evidence>
<dbReference type="Proteomes" id="UP001597519">
    <property type="component" value="Unassembled WGS sequence"/>
</dbReference>
<feature type="domain" description="Hcy-binding" evidence="9">
    <location>
        <begin position="1"/>
        <end position="281"/>
    </location>
</feature>
<keyword evidence="11" id="KW-1185">Reference proteome</keyword>
<organism evidence="10 11">
    <name type="scientific">Corticicoccus populi</name>
    <dbReference type="NCBI Taxonomy" id="1812821"/>
    <lineage>
        <taxon>Bacteria</taxon>
        <taxon>Bacillati</taxon>
        <taxon>Bacillota</taxon>
        <taxon>Bacilli</taxon>
        <taxon>Bacillales</taxon>
        <taxon>Staphylococcaceae</taxon>
        <taxon>Corticicoccus</taxon>
    </lineage>
</organism>
<keyword evidence="7 10" id="KW-0560">Oxidoreductase</keyword>
<gene>
    <name evidence="10" type="ORF">ACFSX4_10570</name>
</gene>
<dbReference type="NCBIfam" id="NF006396">
    <property type="entry name" value="PRK08645.1"/>
    <property type="match status" value="1"/>
</dbReference>
<dbReference type="GO" id="GO:0032259">
    <property type="term" value="P:methylation"/>
    <property type="evidence" value="ECO:0007669"/>
    <property type="project" value="UniProtKB-KW"/>
</dbReference>
<name>A0ABW5WY93_9STAP</name>
<evidence type="ECO:0000313" key="11">
    <source>
        <dbReference type="Proteomes" id="UP001597519"/>
    </source>
</evidence>
<evidence type="ECO:0000256" key="7">
    <source>
        <dbReference type="ARBA" id="ARBA00023002"/>
    </source>
</evidence>
<reference evidence="11" key="1">
    <citation type="journal article" date="2019" name="Int. J. Syst. Evol. Microbiol.">
        <title>The Global Catalogue of Microorganisms (GCM) 10K type strain sequencing project: providing services to taxonomists for standard genome sequencing and annotation.</title>
        <authorList>
            <consortium name="The Broad Institute Genomics Platform"/>
            <consortium name="The Broad Institute Genome Sequencing Center for Infectious Disease"/>
            <person name="Wu L."/>
            <person name="Ma J."/>
        </authorList>
    </citation>
    <scope>NUCLEOTIDE SEQUENCE [LARGE SCALE GENOMIC DNA]</scope>
    <source>
        <strain evidence="11">KCTC 33575</strain>
    </source>
</reference>
<evidence type="ECO:0000256" key="1">
    <source>
        <dbReference type="ARBA" id="ARBA00001974"/>
    </source>
</evidence>
<keyword evidence="8" id="KW-0862">Zinc</keyword>
<keyword evidence="5 8" id="KW-0808">Transferase</keyword>
<dbReference type="GO" id="GO:0008168">
    <property type="term" value="F:methyltransferase activity"/>
    <property type="evidence" value="ECO:0007669"/>
    <property type="project" value="UniProtKB-KW"/>
</dbReference>
<dbReference type="Pfam" id="PF02219">
    <property type="entry name" value="MTHFR"/>
    <property type="match status" value="1"/>
</dbReference>
<dbReference type="EMBL" id="JBHUOQ010000004">
    <property type="protein sequence ID" value="MFD2830905.1"/>
    <property type="molecule type" value="Genomic_DNA"/>
</dbReference>
<dbReference type="PROSITE" id="PS50970">
    <property type="entry name" value="HCY"/>
    <property type="match status" value="1"/>
</dbReference>
<comment type="cofactor">
    <cofactor evidence="1">
        <name>FAD</name>
        <dbReference type="ChEBI" id="CHEBI:57692"/>
    </cofactor>
</comment>
<dbReference type="InterPro" id="IPR029041">
    <property type="entry name" value="FAD-linked_oxidoreductase-like"/>
</dbReference>
<evidence type="ECO:0000313" key="10">
    <source>
        <dbReference type="EMBL" id="MFD2830905.1"/>
    </source>
</evidence>
<dbReference type="InterPro" id="IPR003171">
    <property type="entry name" value="Mehydrof_redctse-like"/>
</dbReference>
<dbReference type="Pfam" id="PF02574">
    <property type="entry name" value="S-methyl_trans"/>
    <property type="match status" value="1"/>
</dbReference>
<keyword evidence="3 8" id="KW-0489">Methyltransferase</keyword>
<dbReference type="SUPFAM" id="SSF82282">
    <property type="entry name" value="Homocysteine S-methyltransferase"/>
    <property type="match status" value="1"/>
</dbReference>
<feature type="binding site" evidence="8">
    <location>
        <position position="266"/>
    </location>
    <ligand>
        <name>Zn(2+)</name>
        <dbReference type="ChEBI" id="CHEBI:29105"/>
    </ligand>
</feature>
<feature type="binding site" evidence="8">
    <location>
        <position position="267"/>
    </location>
    <ligand>
        <name>Zn(2+)</name>
        <dbReference type="ChEBI" id="CHEBI:29105"/>
    </ligand>
</feature>
<dbReference type="SUPFAM" id="SSF51730">
    <property type="entry name" value="FAD-linked oxidoreductase"/>
    <property type="match status" value="1"/>
</dbReference>
<comment type="caution">
    <text evidence="10">The sequence shown here is derived from an EMBL/GenBank/DDBJ whole genome shotgun (WGS) entry which is preliminary data.</text>
</comment>
<evidence type="ECO:0000256" key="6">
    <source>
        <dbReference type="ARBA" id="ARBA00022827"/>
    </source>
</evidence>
<dbReference type="RefSeq" id="WP_377774381.1">
    <property type="nucleotide sequence ID" value="NZ_JBHUOQ010000004.1"/>
</dbReference>
<dbReference type="InterPro" id="IPR036589">
    <property type="entry name" value="HCY_dom_sf"/>
</dbReference>
<dbReference type="Gene3D" id="3.20.20.220">
    <property type="match status" value="1"/>
</dbReference>
<evidence type="ECO:0000259" key="9">
    <source>
        <dbReference type="PROSITE" id="PS50970"/>
    </source>
</evidence>